<comment type="similarity">
    <text evidence="3">Belongs to the AB hydrolase superfamily. MenH family.</text>
</comment>
<evidence type="ECO:0000256" key="2">
    <source>
        <dbReference type="ARBA" id="ARBA00023239"/>
    </source>
</evidence>
<accession>A0ABR9QIS8</accession>
<name>A0ABR9QIS8_9BACI</name>
<comment type="pathway">
    <text evidence="3">Quinol/quinone metabolism; menaquinone biosynthesis.</text>
</comment>
<proteinExistence type="inferred from homology"/>
<dbReference type="PANTHER" id="PTHR42916:SF1">
    <property type="entry name" value="PROTEIN PHYLLO, CHLOROPLASTIC"/>
    <property type="match status" value="1"/>
</dbReference>
<evidence type="ECO:0000256" key="1">
    <source>
        <dbReference type="ARBA" id="ARBA00022428"/>
    </source>
</evidence>
<reference evidence="5 6" key="1">
    <citation type="submission" date="2020-10" db="EMBL/GenBank/DDBJ databases">
        <title>Bacillus sp. HD4P25, an endophyte from a halophyte.</title>
        <authorList>
            <person name="Sun J.-Q."/>
        </authorList>
    </citation>
    <scope>NUCLEOTIDE SEQUENCE [LARGE SCALE GENOMIC DNA]</scope>
    <source>
        <strain evidence="5 6">YIM 93174</strain>
    </source>
</reference>
<comment type="caution">
    <text evidence="5">The sequence shown here is derived from an EMBL/GenBank/DDBJ whole genome shotgun (WGS) entry which is preliminary data.</text>
</comment>
<evidence type="ECO:0000259" key="4">
    <source>
        <dbReference type="Pfam" id="PF00561"/>
    </source>
</evidence>
<dbReference type="SUPFAM" id="SSF53474">
    <property type="entry name" value="alpha/beta-Hydrolases"/>
    <property type="match status" value="1"/>
</dbReference>
<evidence type="ECO:0000256" key="3">
    <source>
        <dbReference type="HAMAP-Rule" id="MF_01660"/>
    </source>
</evidence>
<dbReference type="EC" id="4.2.99.20" evidence="3"/>
<comment type="catalytic activity">
    <reaction evidence="3">
        <text>5-enolpyruvoyl-6-hydroxy-2-succinyl-cyclohex-3-ene-1-carboxylate = (1R,6R)-6-hydroxy-2-succinyl-cyclohexa-2,4-diene-1-carboxylate + pyruvate</text>
        <dbReference type="Rhea" id="RHEA:25597"/>
        <dbReference type="ChEBI" id="CHEBI:15361"/>
        <dbReference type="ChEBI" id="CHEBI:58689"/>
        <dbReference type="ChEBI" id="CHEBI:58818"/>
        <dbReference type="EC" id="4.2.99.20"/>
    </reaction>
</comment>
<evidence type="ECO:0000313" key="5">
    <source>
        <dbReference type="EMBL" id="MBE4908407.1"/>
    </source>
</evidence>
<dbReference type="Pfam" id="PF00561">
    <property type="entry name" value="Abhydrolase_1"/>
    <property type="match status" value="1"/>
</dbReference>
<comment type="subunit">
    <text evidence="3">Monomer.</text>
</comment>
<dbReference type="PRINTS" id="PR00111">
    <property type="entry name" value="ABHYDROLASE"/>
</dbReference>
<comment type="function">
    <text evidence="3">Catalyzes a proton abstraction reaction that results in 2,5-elimination of pyruvate from 2-succinyl-5-enolpyruvyl-6-hydroxy-3-cyclohexene-1-carboxylate (SEPHCHC) and the formation of 2-succinyl-6-hydroxy-2,4-cyclohexadiene-1-carboxylate (SHCHC).</text>
</comment>
<sequence>MKIVVSDITYYVEIRGKGSSLLFLHGFTGSSQNWLPIVSMFEDTYQCILIDILGHGRTDSPANSKLYDIEKVSRDIISILDELLIDNVTLIGYSMGGRLALALAINYPQRINKLILESSSPGLLLESERNIRSENDLKLANDIRKNGIEWFVNYWEQIPLFETQHSLSTEVKQAIRKQRLNNKTVGLVNSLIGMGTGSQPSYWDRLGSLEIPVLLICGEVDQKFCEIAKQMSKKLPNAKVEKITGVGHAIHVEHPKFFGKIVSEFL</sequence>
<dbReference type="RefSeq" id="WP_193536043.1">
    <property type="nucleotide sequence ID" value="NZ_JADCLJ010000019.1"/>
</dbReference>
<gene>
    <name evidence="3 5" type="primary">menH</name>
    <name evidence="5" type="ORF">IMZ08_10090</name>
</gene>
<dbReference type="GO" id="GO:0070205">
    <property type="term" value="F:2-succinyl-6-hydroxy-2,4-cyclohexadiene-1-carboxylate synthase activity"/>
    <property type="evidence" value="ECO:0007669"/>
    <property type="project" value="UniProtKB-EC"/>
</dbReference>
<dbReference type="NCBIfam" id="TIGR03695">
    <property type="entry name" value="menH_SHCHC"/>
    <property type="match status" value="1"/>
</dbReference>
<dbReference type="Gene3D" id="3.40.50.1820">
    <property type="entry name" value="alpha/beta hydrolase"/>
    <property type="match status" value="1"/>
</dbReference>
<dbReference type="InterPro" id="IPR029058">
    <property type="entry name" value="AB_hydrolase_fold"/>
</dbReference>
<organism evidence="5 6">
    <name type="scientific">Litchfieldia luteola</name>
    <dbReference type="NCBI Taxonomy" id="682179"/>
    <lineage>
        <taxon>Bacteria</taxon>
        <taxon>Bacillati</taxon>
        <taxon>Bacillota</taxon>
        <taxon>Bacilli</taxon>
        <taxon>Bacillales</taxon>
        <taxon>Bacillaceae</taxon>
        <taxon>Litchfieldia</taxon>
    </lineage>
</organism>
<dbReference type="EMBL" id="JADCLJ010000019">
    <property type="protein sequence ID" value="MBE4908407.1"/>
    <property type="molecule type" value="Genomic_DNA"/>
</dbReference>
<keyword evidence="1 3" id="KW-0474">Menaquinone biosynthesis</keyword>
<dbReference type="InterPro" id="IPR000073">
    <property type="entry name" value="AB_hydrolase_1"/>
</dbReference>
<dbReference type="HAMAP" id="MF_01660">
    <property type="entry name" value="MenH"/>
    <property type="match status" value="1"/>
</dbReference>
<evidence type="ECO:0000313" key="6">
    <source>
        <dbReference type="Proteomes" id="UP001516662"/>
    </source>
</evidence>
<keyword evidence="2 3" id="KW-0456">Lyase</keyword>
<dbReference type="InterPro" id="IPR022485">
    <property type="entry name" value="SHCHC_synthase_MenH"/>
</dbReference>
<comment type="pathway">
    <text evidence="3">Quinol/quinone metabolism; 1,4-dihydroxy-2-naphthoate biosynthesis; 1,4-dihydroxy-2-naphthoate from chorismate: step 3/7.</text>
</comment>
<dbReference type="Proteomes" id="UP001516662">
    <property type="component" value="Unassembled WGS sequence"/>
</dbReference>
<protein>
    <recommendedName>
        <fullName evidence="3">Putative 2-succinyl-6-hydroxy-2,4-cyclohexadiene-1-carboxylate synthase</fullName>
        <shortName evidence="3">SHCHC synthase</shortName>
        <ecNumber evidence="3">4.2.99.20</ecNumber>
    </recommendedName>
</protein>
<dbReference type="PANTHER" id="PTHR42916">
    <property type="entry name" value="2-SUCCINYL-5-ENOLPYRUVYL-6-HYDROXY-3-CYCLOHEXENE-1-CARBOXYLATE SYNTHASE"/>
    <property type="match status" value="1"/>
</dbReference>
<keyword evidence="6" id="KW-1185">Reference proteome</keyword>
<feature type="domain" description="AB hydrolase-1" evidence="4">
    <location>
        <begin position="21"/>
        <end position="255"/>
    </location>
</feature>